<feature type="domain" description="Tyrosine-protein phosphatase" evidence="18">
    <location>
        <begin position="1711"/>
        <end position="1970"/>
    </location>
</feature>
<sequence>MALIRYASSGISLNASLFFCVAEGEVPEGFPIITDPPMTKVVEKGRTATLTCKATGAPPLRVVWLKDLLPFTPTERFSFLGDNGETLQITDAGEADAGSYDCIVENSVGTESSPTSAKVYVKERRVPPEFSLPPDPLYEVMLGADLNLTCVAVGSPMPTVQWRRGIESLTPDDAIPIGKNILTLTNIRETAVYTCTATSKLGTKEVNTTVKVQSLPKPPSKVRVSDVTASSVRLTWSYEPDETEDVTYYVIQYKPKYSNQDYAEISGVLNKDHMITSLNPYTEYEFSVIAFNKVGRGVPSAPVEATTGETMEPYGSAKPKSAPRNVNARPLSSSQMLVNWDEPETPNGQITGYKVYFTTNPTLPLQQWDAKRVESNEMTNIHDLTPRTIYTIRVQAYTAIGPGPVSAPIQAKTEQGVPGQPRNFRTTSVAPTSATLEWTKPSHIGNNIVGYELYWNDTFSKERNHRSVPVGESYTLSGLYPNTMYFMWLAAKSIKGEGATTPPIPVRTEQYTPGAPPQKFLGESEDSQSIRISWLPPPEDKQHGDIKYYKIFFVENDLKDEDASQVTITDPNAREFVIDQLRKWTDYRIWILAGTSVGDGPHTKHILIRTDEDVPGEPQNVSVTAVNSTTIAIRWESPNQNEKHGVIRGYQIHVQELAETGEKLLNIPHRFDVLDGNARSFNATQLQPDTKYTVQVAALTRKGDGLRSKKVIIKTPGGVPSRPDLTTKVFETNSSVRVDLEWTKPNLTFGELKRYRLKYGPRNSQPNEIILEGAEIRSHQLQKLERGVEYEFRVAAANHIGYGQEATKFYTTPEGVPSGPPINISVKFQAADVVAITWLPPLPENRNGQILRYHVTFQRKFGDRDSAERNVTVNKAVFKLLEENLEYWVQVSAATSQGRGPTSERYFFKTDREMLRAPTNVVAMATSDSTIEVWWDGVPARGRIIGYQVFYTTVPTEDLDTWQSIPVAVTTSADLINLEKNTFYSIVVCAKSKQGLGRMSEVVTVKVKPEEVPLQLTAADLSTHSMTLKWARPVRLNPSEYKISYDAFKEFVDSDGMTQSQTFKVREIRVNADRESVVVGELSPFTTYNVNVTALPSDNAYRPPAKITVTTHMAAPQPMVKPDACFQGGKISLYLPQASEEYGPVAHYYLVVVPDTKKMANKIPDQFLTDNTAQMNGGPPTTVKIVGSYMNEEDFDDDESSTFQPYIAARFLPRAIPRNFQLGDSDVYNGYENKALDKNHRYRIFLRAIVDTPQKHLYTSSPFSDPISMNMPEAQSCEPPSRPPSDPRQNPDRPIVTTTMQDHGMLWVVAPVIAVILAACCMLMCFLFKRRRVTHKHLDQSGVMKPLMATERPDLPTGYITSSLGIHTIGSDGLSCPDGPSDPVEMRRLNFKSPAMMQHPPITIADLAAHIDRLKANDNHLFSQEYESIDPGQQFTWESSNMEVNKPKNRYANVVAYDHSRVVLQPVEGIQGSDYINANYCDGYRRQNAYIATQGPLPETFGDFWRMCWEVNTATIVMMTRLEERTRVKCDQYWPSRGSETYGDITVTLREVQELATYCIRSFLVRRTAPGMQQTREIKQLQFTAWPDHGVPDHPAPFLMFLRRVKALNPPDCGPMIVHCSAGVGRTGCFVVIDSMIERMQYDNCVDIYGHVTCLRAQRNYMVQTEDQYIFIHDAILEAIICGSTEVPADKLQSHLEMLTVLHPGETYTGLDVEFKKLSNMKIDPNRFLSANLPINQKKNRLVNILPFESTRVCLQPIRGVEGSDYINASFVDGYKDRCSYIGTQGPLGETVDDFWRMLWEHNSTIIVMLTKLRELGKEKCYHYWPNDRSQRYQCFVVDPIAEYNLSQYTLREFKITDARDGQSRTIRQFQFAEWPEQGVPKSAEGFIDFIGQVHKTKEQFGQEGPITVHCSAGVGRTGVFIALSVVLARIQSEDIVDLFQTVRILRTQRPAMVQSEDQYEFCYRAALEYLAYDQYT</sequence>
<dbReference type="FunFam" id="2.60.40.10:FF:000010">
    <property type="entry name" value="receptor-type tyrosine-protein phosphatase delta isoform X1"/>
    <property type="match status" value="1"/>
</dbReference>
<evidence type="ECO:0000256" key="10">
    <source>
        <dbReference type="ARBA" id="ARBA00023136"/>
    </source>
</evidence>
<reference evidence="22" key="1">
    <citation type="submission" date="2021-06" db="EMBL/GenBank/DDBJ databases">
        <authorList>
            <person name="Hodson N. C."/>
            <person name="Mongue J. A."/>
            <person name="Jaron S. K."/>
        </authorList>
    </citation>
    <scope>NUCLEOTIDE SEQUENCE</scope>
</reference>
<evidence type="ECO:0000256" key="5">
    <source>
        <dbReference type="ARBA" id="ARBA00022729"/>
    </source>
</evidence>
<keyword evidence="7" id="KW-0378">Hydrolase</keyword>
<dbReference type="InterPro" id="IPR003598">
    <property type="entry name" value="Ig_sub2"/>
</dbReference>
<dbReference type="InterPro" id="IPR003599">
    <property type="entry name" value="Ig_sub"/>
</dbReference>
<feature type="domain" description="Fibronectin type-III" evidence="21">
    <location>
        <begin position="218"/>
        <end position="310"/>
    </location>
</feature>
<evidence type="ECO:0000256" key="8">
    <source>
        <dbReference type="ARBA" id="ARBA00022912"/>
    </source>
</evidence>
<dbReference type="FunFam" id="2.60.40.10:FF:001015">
    <property type="entry name" value="tyrosine-protein phosphatase Lar isoform X4"/>
    <property type="match status" value="1"/>
</dbReference>
<evidence type="ECO:0000256" key="2">
    <source>
        <dbReference type="ARBA" id="ARBA00010504"/>
    </source>
</evidence>
<dbReference type="GO" id="GO:0048666">
    <property type="term" value="P:neuron development"/>
    <property type="evidence" value="ECO:0007669"/>
    <property type="project" value="UniProtKB-ARBA"/>
</dbReference>
<keyword evidence="10 17" id="KW-0472">Membrane</keyword>
<keyword evidence="4 17" id="KW-0812">Transmembrane</keyword>
<dbReference type="PANTHER" id="PTHR46957:SF6">
    <property type="entry name" value="PROTEIN-TYROSINE-PHOSPHATASE"/>
    <property type="match status" value="1"/>
</dbReference>
<evidence type="ECO:0000256" key="3">
    <source>
        <dbReference type="ARBA" id="ARBA00013064"/>
    </source>
</evidence>
<keyword evidence="6" id="KW-0677">Repeat</keyword>
<dbReference type="PROSITE" id="PS50835">
    <property type="entry name" value="IG_LIKE"/>
    <property type="match status" value="2"/>
</dbReference>
<evidence type="ECO:0000256" key="4">
    <source>
        <dbReference type="ARBA" id="ARBA00022692"/>
    </source>
</evidence>
<feature type="domain" description="Fibronectin type-III" evidence="21">
    <location>
        <begin position="322"/>
        <end position="416"/>
    </location>
</feature>
<feature type="domain" description="Fibronectin type-III" evidence="21">
    <location>
        <begin position="820"/>
        <end position="913"/>
    </location>
</feature>
<dbReference type="FunFam" id="2.60.40.10:FF:000027">
    <property type="entry name" value="receptor-type tyrosine-protein phosphatase delta isoform X1"/>
    <property type="match status" value="1"/>
</dbReference>
<dbReference type="SMART" id="SM00060">
    <property type="entry name" value="FN3"/>
    <property type="match status" value="9"/>
</dbReference>
<feature type="domain" description="Fibronectin type-III" evidence="21">
    <location>
        <begin position="516"/>
        <end position="613"/>
    </location>
</feature>
<dbReference type="Proteomes" id="UP000708208">
    <property type="component" value="Unassembled WGS sequence"/>
</dbReference>
<dbReference type="InterPro" id="IPR050713">
    <property type="entry name" value="RTP_Phos/Ushers"/>
</dbReference>
<evidence type="ECO:0000256" key="6">
    <source>
        <dbReference type="ARBA" id="ARBA00022737"/>
    </source>
</evidence>
<dbReference type="FunFam" id="2.60.40.10:FF:000028">
    <property type="entry name" value="Neuronal cell adhesion molecule"/>
    <property type="match status" value="2"/>
</dbReference>
<keyword evidence="11" id="KW-1015">Disulfide bond</keyword>
<dbReference type="GO" id="GO:0009653">
    <property type="term" value="P:anatomical structure morphogenesis"/>
    <property type="evidence" value="ECO:0007669"/>
    <property type="project" value="UniProtKB-ARBA"/>
</dbReference>
<dbReference type="Pfam" id="PF00041">
    <property type="entry name" value="fn3"/>
    <property type="match status" value="9"/>
</dbReference>
<evidence type="ECO:0000259" key="21">
    <source>
        <dbReference type="PROSITE" id="PS50853"/>
    </source>
</evidence>
<dbReference type="SMART" id="SM00409">
    <property type="entry name" value="IG"/>
    <property type="match status" value="2"/>
</dbReference>
<keyword evidence="8" id="KW-0904">Protein phosphatase</keyword>
<keyword evidence="9 17" id="KW-1133">Transmembrane helix</keyword>
<evidence type="ECO:0000256" key="13">
    <source>
        <dbReference type="ARBA" id="ARBA00023180"/>
    </source>
</evidence>
<protein>
    <recommendedName>
        <fullName evidence="3">protein-tyrosine-phosphatase</fullName>
        <ecNumber evidence="3">3.1.3.48</ecNumber>
    </recommendedName>
</protein>
<evidence type="ECO:0000256" key="9">
    <source>
        <dbReference type="ARBA" id="ARBA00022989"/>
    </source>
</evidence>
<dbReference type="SMART" id="SM00404">
    <property type="entry name" value="PTPc_motif"/>
    <property type="match status" value="2"/>
</dbReference>
<evidence type="ECO:0000256" key="14">
    <source>
        <dbReference type="ARBA" id="ARBA00023319"/>
    </source>
</evidence>
<evidence type="ECO:0000313" key="23">
    <source>
        <dbReference type="Proteomes" id="UP000708208"/>
    </source>
</evidence>
<name>A0A8J2K0V6_9HEXA</name>
<evidence type="ECO:0000256" key="15">
    <source>
        <dbReference type="ARBA" id="ARBA00051722"/>
    </source>
</evidence>
<dbReference type="GO" id="GO:0004725">
    <property type="term" value="F:protein tyrosine phosphatase activity"/>
    <property type="evidence" value="ECO:0007669"/>
    <property type="project" value="UniProtKB-EC"/>
</dbReference>
<evidence type="ECO:0000256" key="11">
    <source>
        <dbReference type="ARBA" id="ARBA00023157"/>
    </source>
</evidence>
<evidence type="ECO:0000256" key="1">
    <source>
        <dbReference type="ARBA" id="ARBA00004479"/>
    </source>
</evidence>
<dbReference type="Pfam" id="PF07679">
    <property type="entry name" value="I-set"/>
    <property type="match status" value="2"/>
</dbReference>
<dbReference type="FunFam" id="2.60.40.10:FF:000107">
    <property type="entry name" value="Myosin, light chain kinase a"/>
    <property type="match status" value="1"/>
</dbReference>
<comment type="similarity">
    <text evidence="2">Belongs to the protein-tyrosine phosphatase family. Receptor class 2A subfamily.</text>
</comment>
<keyword evidence="13" id="KW-0325">Glycoprotein</keyword>
<evidence type="ECO:0000256" key="7">
    <source>
        <dbReference type="ARBA" id="ARBA00022801"/>
    </source>
</evidence>
<dbReference type="CDD" id="cd14554">
    <property type="entry name" value="R-PTP-LAR-2"/>
    <property type="match status" value="1"/>
</dbReference>
<feature type="domain" description="Fibronectin type-III" evidence="21">
    <location>
        <begin position="617"/>
        <end position="718"/>
    </location>
</feature>
<feature type="domain" description="Ig-like" evidence="20">
    <location>
        <begin position="31"/>
        <end position="120"/>
    </location>
</feature>
<feature type="domain" description="Tyrosine-protein phosphatase" evidence="18">
    <location>
        <begin position="1422"/>
        <end position="1679"/>
    </location>
</feature>
<evidence type="ECO:0000256" key="16">
    <source>
        <dbReference type="SAM" id="MobiDB-lite"/>
    </source>
</evidence>
<feature type="domain" description="Fibronectin type-III" evidence="21">
    <location>
        <begin position="917"/>
        <end position="1010"/>
    </location>
</feature>
<keyword evidence="5" id="KW-0732">Signal</keyword>
<dbReference type="FunFam" id="3.90.190.10:FF:000002">
    <property type="entry name" value="receptor-type tyrosine-protein phosphatase delta isoform X2"/>
    <property type="match status" value="1"/>
</dbReference>
<evidence type="ECO:0000259" key="19">
    <source>
        <dbReference type="PROSITE" id="PS50056"/>
    </source>
</evidence>
<proteinExistence type="inferred from homology"/>
<dbReference type="CDD" id="cd14553">
    <property type="entry name" value="R-PTPc-LAR-1"/>
    <property type="match status" value="1"/>
</dbReference>
<feature type="domain" description="Fibronectin type-III" evidence="21">
    <location>
        <begin position="719"/>
        <end position="819"/>
    </location>
</feature>
<evidence type="ECO:0000313" key="22">
    <source>
        <dbReference type="EMBL" id="CAG7717699.1"/>
    </source>
</evidence>
<feature type="domain" description="Tyrosine specific protein phosphatases" evidence="19">
    <location>
        <begin position="1599"/>
        <end position="1670"/>
    </location>
</feature>
<dbReference type="PROSITE" id="PS00383">
    <property type="entry name" value="TYR_PHOSPHATASE_1"/>
    <property type="match status" value="2"/>
</dbReference>
<comment type="subcellular location">
    <subcellularLocation>
        <location evidence="1">Membrane</location>
        <topology evidence="1">Single-pass type I membrane protein</topology>
    </subcellularLocation>
</comment>
<dbReference type="PROSITE" id="PS50853">
    <property type="entry name" value="FN3"/>
    <property type="match status" value="9"/>
</dbReference>
<feature type="domain" description="Ig-like" evidence="20">
    <location>
        <begin position="128"/>
        <end position="213"/>
    </location>
</feature>
<keyword evidence="14" id="KW-0393">Immunoglobulin domain</keyword>
<dbReference type="PROSITE" id="PS50056">
    <property type="entry name" value="TYR_PHOSPHATASE_2"/>
    <property type="match status" value="2"/>
</dbReference>
<organism evidence="22 23">
    <name type="scientific">Allacma fusca</name>
    <dbReference type="NCBI Taxonomy" id="39272"/>
    <lineage>
        <taxon>Eukaryota</taxon>
        <taxon>Metazoa</taxon>
        <taxon>Ecdysozoa</taxon>
        <taxon>Arthropoda</taxon>
        <taxon>Hexapoda</taxon>
        <taxon>Collembola</taxon>
        <taxon>Symphypleona</taxon>
        <taxon>Sminthuridae</taxon>
        <taxon>Allacma</taxon>
    </lineage>
</organism>
<evidence type="ECO:0000256" key="12">
    <source>
        <dbReference type="ARBA" id="ARBA00023170"/>
    </source>
</evidence>
<feature type="domain" description="Fibronectin type-III" evidence="21">
    <location>
        <begin position="420"/>
        <end position="511"/>
    </location>
</feature>
<comment type="catalytic activity">
    <reaction evidence="15">
        <text>O-phospho-L-tyrosyl-[protein] + H2O = L-tyrosyl-[protein] + phosphate</text>
        <dbReference type="Rhea" id="RHEA:10684"/>
        <dbReference type="Rhea" id="RHEA-COMP:10136"/>
        <dbReference type="Rhea" id="RHEA-COMP:20101"/>
        <dbReference type="ChEBI" id="CHEBI:15377"/>
        <dbReference type="ChEBI" id="CHEBI:43474"/>
        <dbReference type="ChEBI" id="CHEBI:46858"/>
        <dbReference type="ChEBI" id="CHEBI:61978"/>
        <dbReference type="EC" id="3.1.3.48"/>
    </reaction>
</comment>
<dbReference type="FunFam" id="3.90.190.10:FF:000001">
    <property type="entry name" value="Receptor-type tyrosine-protein phosphatase F isoform A"/>
    <property type="match status" value="1"/>
</dbReference>
<dbReference type="InterPro" id="IPR000242">
    <property type="entry name" value="PTP_cat"/>
</dbReference>
<feature type="transmembrane region" description="Helical" evidence="17">
    <location>
        <begin position="1304"/>
        <end position="1328"/>
    </location>
</feature>
<dbReference type="SMART" id="SM00194">
    <property type="entry name" value="PTPc"/>
    <property type="match status" value="2"/>
</dbReference>
<dbReference type="InterPro" id="IPR007110">
    <property type="entry name" value="Ig-like_dom"/>
</dbReference>
<evidence type="ECO:0000256" key="17">
    <source>
        <dbReference type="SAM" id="Phobius"/>
    </source>
</evidence>
<dbReference type="EC" id="3.1.3.48" evidence="3"/>
<evidence type="ECO:0000259" key="18">
    <source>
        <dbReference type="PROSITE" id="PS50055"/>
    </source>
</evidence>
<dbReference type="FunFam" id="2.60.40.10:FF:000036">
    <property type="entry name" value="receptor-type tyrosine-protein phosphatase delta isoform X1"/>
    <property type="match status" value="1"/>
</dbReference>
<dbReference type="OrthoDB" id="10253954at2759"/>
<keyword evidence="23" id="KW-1185">Reference proteome</keyword>
<feature type="domain" description="Fibronectin type-III" evidence="21">
    <location>
        <begin position="1012"/>
        <end position="1114"/>
    </location>
</feature>
<accession>A0A8J2K0V6</accession>
<dbReference type="SMART" id="SM00408">
    <property type="entry name" value="IGc2"/>
    <property type="match status" value="2"/>
</dbReference>
<evidence type="ECO:0000259" key="20">
    <source>
        <dbReference type="PROSITE" id="PS50835"/>
    </source>
</evidence>
<feature type="region of interest" description="Disordered" evidence="16">
    <location>
        <begin position="303"/>
        <end position="328"/>
    </location>
</feature>
<comment type="caution">
    <text evidence="22">The sequence shown here is derived from an EMBL/GenBank/DDBJ whole genome shotgun (WGS) entry which is preliminary data.</text>
</comment>
<dbReference type="PANTHER" id="PTHR46957">
    <property type="entry name" value="CYTOKINE RECEPTOR"/>
    <property type="match status" value="1"/>
</dbReference>
<dbReference type="PROSITE" id="PS50055">
    <property type="entry name" value="TYR_PHOSPHATASE_PTP"/>
    <property type="match status" value="2"/>
</dbReference>
<feature type="domain" description="Tyrosine specific protein phosphatases" evidence="19">
    <location>
        <begin position="1888"/>
        <end position="1961"/>
    </location>
</feature>
<dbReference type="InterPro" id="IPR016130">
    <property type="entry name" value="Tyr_Pase_AS"/>
</dbReference>
<dbReference type="InterPro" id="IPR013098">
    <property type="entry name" value="Ig_I-set"/>
</dbReference>
<dbReference type="Pfam" id="PF00102">
    <property type="entry name" value="Y_phosphatase"/>
    <property type="match status" value="2"/>
</dbReference>
<gene>
    <name evidence="22" type="ORF">AFUS01_LOCUS7140</name>
</gene>
<feature type="region of interest" description="Disordered" evidence="16">
    <location>
        <begin position="1261"/>
        <end position="1296"/>
    </location>
</feature>
<keyword evidence="12" id="KW-0675">Receptor</keyword>
<dbReference type="InterPro" id="IPR000387">
    <property type="entry name" value="Tyr_Pase_dom"/>
</dbReference>
<dbReference type="EMBL" id="CAJVCH010047973">
    <property type="protein sequence ID" value="CAG7717699.1"/>
    <property type="molecule type" value="Genomic_DNA"/>
</dbReference>
<dbReference type="CDD" id="cd00063">
    <property type="entry name" value="FN3"/>
    <property type="match status" value="9"/>
</dbReference>
<dbReference type="InterPro" id="IPR003961">
    <property type="entry name" value="FN3_dom"/>
</dbReference>
<dbReference type="InterPro" id="IPR003595">
    <property type="entry name" value="Tyr_Pase_cat"/>
</dbReference>
<dbReference type="GO" id="GO:0016020">
    <property type="term" value="C:membrane"/>
    <property type="evidence" value="ECO:0007669"/>
    <property type="project" value="UniProtKB-SubCell"/>
</dbReference>